<accession>A0AC61MXM3</accession>
<gene>
    <name evidence="1" type="ORF">JYE49_02445</name>
</gene>
<keyword evidence="2" id="KW-1185">Reference proteome</keyword>
<sequence length="683" mass="77134">MMIASLAYCLMYLFFGMMTVRFLLPRHRPLNRLWLGMSLGLLEEMWLPALGAFLFRFDVEAHAFAAGILFLLTLLCWFLRDKRTPAEWDEKENQLLRQLLIIGVPLTMLGIWLQYSHVMRVDANGNWNVGQSTYGDLPMHLSFVTGLIGKKFPADYPFFPGAQLSYPFLTDSLSSTFYLLGCSLQAAVIIPGSLMMALCYMGVIVLARDMTGGKKTALLTAALFFLNGGLGFLYDFDQAGSGTWTVMDADAPFLAKIGQTISDWFSTAADRVKYILTGYYTTPTNQPDPNNLRWSNVICDMLIPQRTTLGGWCMVVPCFYLLNTEFRAKLMDRENRNRGLILLGIWAGALPLIHTHSFLALGLASLGAMCYDLIHGDPKALMERRSRWMILLRYIVYALIVLVLAAPQLFCFTFAQAFQEGSHSFLKLQFNWVNNPGGNGMRDLYLWFYIKNIGLPVLALLAALFDKKPRNRRIFCMALPIILAAEFIRFQPNEYDNNKLFYLAWLLCCMIIADWISGLWKRLEGFGGRRFLAVLAAAVTFFSAGLTIWRECVSSYMAFSADSVEAGEYALDNTPQDAVFITGTQHLNPVLSIAGRSIVCGPDLWLYYHGFDTWERNQDLEAFYEDPKANSHVPAKYGAEYVFVSSYELSSYNVDEEGLEALGEKVFENSEACIYKLVSGKTE</sequence>
<protein>
    <submittedName>
        <fullName evidence="1">Uncharacterized protein</fullName>
    </submittedName>
</protein>
<proteinExistence type="predicted"/>
<dbReference type="EMBL" id="CP068393">
    <property type="protein sequence ID" value="QUC67581.1"/>
    <property type="molecule type" value="Genomic_DNA"/>
</dbReference>
<organism evidence="1 2">
    <name type="scientific">Aristaeella hokkaidonensis</name>
    <dbReference type="NCBI Taxonomy" id="3046382"/>
    <lineage>
        <taxon>Bacteria</taxon>
        <taxon>Bacillati</taxon>
        <taxon>Bacillota</taxon>
        <taxon>Clostridia</taxon>
        <taxon>Eubacteriales</taxon>
        <taxon>Aristaeellaceae</taxon>
        <taxon>Aristaeella</taxon>
    </lineage>
</organism>
<evidence type="ECO:0000313" key="1">
    <source>
        <dbReference type="EMBL" id="QUC67581.1"/>
    </source>
</evidence>
<evidence type="ECO:0000313" key="2">
    <source>
        <dbReference type="Proteomes" id="UP000682782"/>
    </source>
</evidence>
<reference evidence="1" key="1">
    <citation type="submission" date="2021-01" db="EMBL/GenBank/DDBJ databases">
        <title>Complete genome sequence of Clostridiales bacterium R-7.</title>
        <authorList>
            <person name="Mahoney-Kurpe S.C."/>
            <person name="Palevich N."/>
            <person name="Koike S."/>
            <person name="Moon C.D."/>
            <person name="Attwood G.T."/>
        </authorList>
    </citation>
    <scope>NUCLEOTIDE SEQUENCE</scope>
    <source>
        <strain evidence="1">R-7</strain>
    </source>
</reference>
<dbReference type="Proteomes" id="UP000682782">
    <property type="component" value="Chromosome"/>
</dbReference>
<name>A0AC61MXM3_9FIRM</name>